<evidence type="ECO:0000313" key="4">
    <source>
        <dbReference type="Proteomes" id="UP000215256"/>
    </source>
</evidence>
<evidence type="ECO:0000259" key="2">
    <source>
        <dbReference type="Pfam" id="PF01266"/>
    </source>
</evidence>
<evidence type="ECO:0000313" key="3">
    <source>
        <dbReference type="EMBL" id="ASV88205.1"/>
    </source>
</evidence>
<feature type="domain" description="FAD dependent oxidoreductase" evidence="2">
    <location>
        <begin position="1"/>
        <end position="324"/>
    </location>
</feature>
<dbReference type="Pfam" id="PF01266">
    <property type="entry name" value="DAO"/>
    <property type="match status" value="1"/>
</dbReference>
<sequence>MGASIAWHCARQQMQVTVLEKEPEPAGGVTKWSYGWVGTASTLPSDDPINFATKLDAIAEFDRLESELGSLPIATRGALIWCDQEENTSKLIAEQQNAGASIQYLSRSRVKELEPLLITPPPLAAWAPHDFAVEPIDLTHQLLKAAREAGAKVVCGSCVDDIETRGSRVIGIRTALGILAADFVIIANGASSTSLVAKLGIVLPVHVAPAVLMRFSAEATINHLLLGDDVELRPGRFGGLVSAEDYPSAGESGFAELGVQTAETIAKIFGSSLKPSLRSIAAGYRPMTDGGVPLRGFVPSIEGLYVVVAHPGVILAPYLGRLSAAEIAESMQ</sequence>
<dbReference type="Gene3D" id="3.50.50.60">
    <property type="entry name" value="FAD/NAD(P)-binding domain"/>
    <property type="match status" value="1"/>
</dbReference>
<dbReference type="PANTHER" id="PTHR13847">
    <property type="entry name" value="SARCOSINE DEHYDROGENASE-RELATED"/>
    <property type="match status" value="1"/>
</dbReference>
<name>A0A248UNB0_9HYPH</name>
<reference evidence="3 4" key="1">
    <citation type="submission" date="2017-07" db="EMBL/GenBank/DDBJ databases">
        <title>Phylogenetic study on the rhizospheric bacterium Ochrobactrum sp. A44.</title>
        <authorList>
            <person name="Krzyzanowska D.M."/>
            <person name="Ossowicki A."/>
            <person name="Rajewska M."/>
            <person name="Maciag T."/>
            <person name="Kaczynski Z."/>
            <person name="Czerwicka M."/>
            <person name="Jafra S."/>
        </authorList>
    </citation>
    <scope>NUCLEOTIDE SEQUENCE [LARGE SCALE GENOMIC DNA]</scope>
    <source>
        <strain evidence="3 4">A44</strain>
        <plasmid evidence="3 4">unnamed1</plasmid>
    </source>
</reference>
<dbReference type="KEGG" id="och:CES85_3017"/>
<keyword evidence="1" id="KW-0560">Oxidoreductase</keyword>
<organism evidence="3 4">
    <name type="scientific">Ochrobactrum quorumnocens</name>
    <dbReference type="NCBI Taxonomy" id="271865"/>
    <lineage>
        <taxon>Bacteria</taxon>
        <taxon>Pseudomonadati</taxon>
        <taxon>Pseudomonadota</taxon>
        <taxon>Alphaproteobacteria</taxon>
        <taxon>Hyphomicrobiales</taxon>
        <taxon>Brucellaceae</taxon>
        <taxon>Brucella/Ochrobactrum group</taxon>
        <taxon>Ochrobactrum</taxon>
    </lineage>
</organism>
<proteinExistence type="predicted"/>
<gene>
    <name evidence="3" type="ORF">CES85_3017</name>
</gene>
<dbReference type="Gene3D" id="3.30.9.10">
    <property type="entry name" value="D-Amino Acid Oxidase, subunit A, domain 2"/>
    <property type="match status" value="1"/>
</dbReference>
<geneLocation type="plasmid" evidence="3 4">
    <name>unnamed1</name>
</geneLocation>
<dbReference type="EMBL" id="CP022605">
    <property type="protein sequence ID" value="ASV88205.1"/>
    <property type="molecule type" value="Genomic_DNA"/>
</dbReference>
<dbReference type="InterPro" id="IPR006076">
    <property type="entry name" value="FAD-dep_OxRdtase"/>
</dbReference>
<dbReference type="GO" id="GO:0005737">
    <property type="term" value="C:cytoplasm"/>
    <property type="evidence" value="ECO:0007669"/>
    <property type="project" value="TreeGrafter"/>
</dbReference>
<dbReference type="InterPro" id="IPR036188">
    <property type="entry name" value="FAD/NAD-bd_sf"/>
</dbReference>
<keyword evidence="3" id="KW-0614">Plasmid</keyword>
<dbReference type="PANTHER" id="PTHR13847:SF289">
    <property type="entry name" value="GLYCINE OXIDASE"/>
    <property type="match status" value="1"/>
</dbReference>
<dbReference type="AlphaFoldDB" id="A0A248UNB0"/>
<dbReference type="GO" id="GO:0016491">
    <property type="term" value="F:oxidoreductase activity"/>
    <property type="evidence" value="ECO:0007669"/>
    <property type="project" value="UniProtKB-KW"/>
</dbReference>
<dbReference type="SUPFAM" id="SSF51905">
    <property type="entry name" value="FAD/NAD(P)-binding domain"/>
    <property type="match status" value="1"/>
</dbReference>
<evidence type="ECO:0000256" key="1">
    <source>
        <dbReference type="ARBA" id="ARBA00023002"/>
    </source>
</evidence>
<protein>
    <submittedName>
        <fullName evidence="3">FAD dependent oxidoreductase family protein</fullName>
    </submittedName>
</protein>
<dbReference type="Proteomes" id="UP000215256">
    <property type="component" value="Plasmid unnamed1"/>
</dbReference>
<accession>A0A248UNB0</accession>